<dbReference type="Pfam" id="PF05133">
    <property type="entry name" value="SPP1_portal"/>
    <property type="match status" value="1"/>
</dbReference>
<evidence type="ECO:0000313" key="3">
    <source>
        <dbReference type="Proteomes" id="UP000222578"/>
    </source>
</evidence>
<feature type="region of interest" description="Disordered" evidence="1">
    <location>
        <begin position="362"/>
        <end position="383"/>
    </location>
</feature>
<gene>
    <name evidence="2" type="ORF">SEA_RALEIGH_3</name>
</gene>
<proteinExistence type="predicted"/>
<dbReference type="InterPro" id="IPR021145">
    <property type="entry name" value="Portal_protein_SPP1_Gp6-like"/>
</dbReference>
<keyword evidence="3" id="KW-1185">Reference proteome</keyword>
<dbReference type="Proteomes" id="UP000222578">
    <property type="component" value="Segment"/>
</dbReference>
<accession>A0A1J0MCN7</accession>
<name>A0A1J0MCN7_9CAUD</name>
<evidence type="ECO:0000256" key="1">
    <source>
        <dbReference type="SAM" id="MobiDB-lite"/>
    </source>
</evidence>
<reference evidence="2 3" key="1">
    <citation type="submission" date="2016-11" db="EMBL/GenBank/DDBJ databases">
        <authorList>
            <person name="Donegan-Quick R."/>
            <person name="Bryant T.D."/>
            <person name="Hughes K.A."/>
            <person name="Quiroz D.E."/>
            <person name="Nayek S."/>
            <person name="Syed N."/>
            <person name="Wagner P.E."/>
            <person name="Kim T."/>
            <person name="Visi D.K."/>
            <person name="Allen M.S."/>
            <person name="Hughes L.E."/>
            <person name="Garlena R.A."/>
            <person name="Russell D.A."/>
            <person name="Pope W.H."/>
            <person name="Jacobs-Sera D."/>
            <person name="Hendrix R.W."/>
            <person name="Hatfull G.F."/>
        </authorList>
    </citation>
    <scope>NUCLEOTIDE SEQUENCE [LARGE SCALE GENOMIC DNA]</scope>
</reference>
<organism evidence="2 3">
    <name type="scientific">Streptomyces phage Raleigh</name>
    <dbReference type="NCBI Taxonomy" id="1920312"/>
    <lineage>
        <taxon>Viruses</taxon>
        <taxon>Duplodnaviria</taxon>
        <taxon>Heunggongvirae</taxon>
        <taxon>Uroviricota</taxon>
        <taxon>Caudoviricetes</taxon>
        <taxon>Raleighvirus</taxon>
        <taxon>Raleighvirus raleigh</taxon>
    </lineage>
</organism>
<sequence>MALPDQGAAWPPPAWAPLYDAMRIDDAWYSGDRQRLARVYTNHKRPTERRRLWGRKSFEHRLDRRDNRLHVPLPGDIASTSADLLFADMPTIKVEDMATQDRLDLLLDEGRAQQVFLGAAEQAAALSGVFLRVTWDRELTDRPLLTVMQPDGAIPEFRFGMLRAVSFWRELDGSTEATVWRHFERHESGRIIHALYQGSGDNVGRRVPLTEHPDTADLVGSLDADGEGDSIATGIRDLTAAYVPNMLPNRLHRGSPLGRSDYAAPIYDMFDSLDEVWTSWMRDIRLARARLIIPDGYMRNDGPGRGASFDDDREVWHSLKMPPNEGVGITLAQFDIRVEEHRSSAEAIMRQAAQAAGYSPQSFGLDGEGQPVTATEVDSRDQRSMVTRRKKAGYWRHGVADMCHVLLQLDAALFGSRITPARPRVEFGDGVAESEQSTATTLDLLNRAGAVSTSTKVKILHPDWDDTAVRAEVDAILAETGAAAPDPVGNFPMAA</sequence>
<evidence type="ECO:0000313" key="2">
    <source>
        <dbReference type="EMBL" id="APD18755.1"/>
    </source>
</evidence>
<dbReference type="EMBL" id="KY092484">
    <property type="protein sequence ID" value="APD18755.1"/>
    <property type="molecule type" value="Genomic_DNA"/>
</dbReference>
<protein>
    <submittedName>
        <fullName evidence="2">Portal protein</fullName>
    </submittedName>
</protein>